<evidence type="ECO:0000313" key="5">
    <source>
        <dbReference type="Proteomes" id="UP000255326"/>
    </source>
</evidence>
<gene>
    <name evidence="4" type="ORF">DFR59_11738</name>
</gene>
<reference evidence="4 5" key="1">
    <citation type="submission" date="2018-07" db="EMBL/GenBank/DDBJ databases">
        <title>Genomic Encyclopedia of Type Strains, Phase IV (KMG-IV): sequencing the most valuable type-strain genomes for metagenomic binning, comparative biology and taxonomic classification.</title>
        <authorList>
            <person name="Goeker M."/>
        </authorList>
    </citation>
    <scope>NUCLEOTIDE SEQUENCE [LARGE SCALE GENOMIC DNA]</scope>
    <source>
        <strain evidence="4 5">DSM 25281</strain>
    </source>
</reference>
<dbReference type="InterPro" id="IPR013549">
    <property type="entry name" value="DUF1731"/>
</dbReference>
<evidence type="ECO:0000256" key="1">
    <source>
        <dbReference type="ARBA" id="ARBA00009353"/>
    </source>
</evidence>
<dbReference type="AlphaFoldDB" id="A0A370G613"/>
<name>A0A370G613_9BACI</name>
<dbReference type="Gene3D" id="3.40.50.720">
    <property type="entry name" value="NAD(P)-binding Rossmann-like Domain"/>
    <property type="match status" value="1"/>
</dbReference>
<evidence type="ECO:0000259" key="3">
    <source>
        <dbReference type="Pfam" id="PF08338"/>
    </source>
</evidence>
<keyword evidence="5" id="KW-1185">Reference proteome</keyword>
<comment type="caution">
    <text evidence="4">The sequence shown here is derived from an EMBL/GenBank/DDBJ whole genome shotgun (WGS) entry which is preliminary data.</text>
</comment>
<sequence>MMEKKVVIAGGTGFIGQYLKEKFTEDGYKVFIISRRSPNIQWEDEPGILKALEDAEVLINLAGKSVDCRYNEKNKREIFRSRTQTTEILGNALLKCENPPALWLNSSTATIYRHAEDRPMTEEGGEIGSGFSVEVAKEWEKYFFGFDLPKTRQAALRIAIVLGPDGGVMGPFKNLVKFGLGGHQGPGNQKFSWIHIEDLHQIMLFLMEREDLSGVFNCSAPNPVDNRKLMELLRKNMNMKWGLPSPKWMLEMGAVFIKTETELILKSRWVLPERLLKEGYTFRYPQLNQALENILQKNN</sequence>
<dbReference type="InterPro" id="IPR010099">
    <property type="entry name" value="SDR39U1"/>
</dbReference>
<evidence type="ECO:0000313" key="4">
    <source>
        <dbReference type="EMBL" id="RDI38496.1"/>
    </source>
</evidence>
<evidence type="ECO:0008006" key="6">
    <source>
        <dbReference type="Google" id="ProtNLM"/>
    </source>
</evidence>
<organism evidence="4 5">
    <name type="scientific">Falsibacillus pallidus</name>
    <dbReference type="NCBI Taxonomy" id="493781"/>
    <lineage>
        <taxon>Bacteria</taxon>
        <taxon>Bacillati</taxon>
        <taxon>Bacillota</taxon>
        <taxon>Bacilli</taxon>
        <taxon>Bacillales</taxon>
        <taxon>Bacillaceae</taxon>
        <taxon>Falsibacillus</taxon>
    </lineage>
</organism>
<dbReference type="PANTHER" id="PTHR11092">
    <property type="entry name" value="SUGAR NUCLEOTIDE EPIMERASE RELATED"/>
    <property type="match status" value="1"/>
</dbReference>
<dbReference type="EMBL" id="QQAY01000017">
    <property type="protein sequence ID" value="RDI38496.1"/>
    <property type="molecule type" value="Genomic_DNA"/>
</dbReference>
<protein>
    <recommendedName>
        <fullName evidence="6">TIGR01777 family protein</fullName>
    </recommendedName>
</protein>
<feature type="domain" description="DUF1731" evidence="3">
    <location>
        <begin position="246"/>
        <end position="294"/>
    </location>
</feature>
<dbReference type="Proteomes" id="UP000255326">
    <property type="component" value="Unassembled WGS sequence"/>
</dbReference>
<dbReference type="Pfam" id="PF08338">
    <property type="entry name" value="DUF1731"/>
    <property type="match status" value="1"/>
</dbReference>
<dbReference type="Pfam" id="PF01370">
    <property type="entry name" value="Epimerase"/>
    <property type="match status" value="1"/>
</dbReference>
<dbReference type="SUPFAM" id="SSF51735">
    <property type="entry name" value="NAD(P)-binding Rossmann-fold domains"/>
    <property type="match status" value="1"/>
</dbReference>
<evidence type="ECO:0000259" key="2">
    <source>
        <dbReference type="Pfam" id="PF01370"/>
    </source>
</evidence>
<accession>A0A370G613</accession>
<dbReference type="CDD" id="cd05242">
    <property type="entry name" value="SDR_a8"/>
    <property type="match status" value="1"/>
</dbReference>
<dbReference type="InterPro" id="IPR036291">
    <property type="entry name" value="NAD(P)-bd_dom_sf"/>
</dbReference>
<feature type="domain" description="NAD-dependent epimerase/dehydratase" evidence="2">
    <location>
        <begin position="6"/>
        <end position="122"/>
    </location>
</feature>
<dbReference type="PANTHER" id="PTHR11092:SF0">
    <property type="entry name" value="EPIMERASE FAMILY PROTEIN SDR39U1"/>
    <property type="match status" value="1"/>
</dbReference>
<comment type="similarity">
    <text evidence="1">Belongs to the NAD(P)-dependent epimerase/dehydratase family. SDR39U1 subfamily.</text>
</comment>
<dbReference type="InterPro" id="IPR001509">
    <property type="entry name" value="Epimerase_deHydtase"/>
</dbReference>
<dbReference type="NCBIfam" id="TIGR01777">
    <property type="entry name" value="yfcH"/>
    <property type="match status" value="1"/>
</dbReference>
<proteinExistence type="inferred from homology"/>